<feature type="compositionally biased region" description="Acidic residues" evidence="1">
    <location>
        <begin position="10"/>
        <end position="20"/>
    </location>
</feature>
<dbReference type="InterPro" id="IPR008591">
    <property type="entry name" value="GINS_Sld5"/>
</dbReference>
<dbReference type="InterPro" id="IPR038749">
    <property type="entry name" value="Sld5_GINS_A"/>
</dbReference>
<feature type="region of interest" description="Disordered" evidence="1">
    <location>
        <begin position="1"/>
        <end position="65"/>
    </location>
</feature>
<gene>
    <name evidence="3" type="ORF">PaG_03705</name>
</gene>
<dbReference type="CDD" id="cd11711">
    <property type="entry name" value="GINS_A_Sld5"/>
    <property type="match status" value="1"/>
</dbReference>
<feature type="compositionally biased region" description="Polar residues" evidence="1">
    <location>
        <begin position="88"/>
        <end position="104"/>
    </location>
</feature>
<feature type="domain" description="DNA replication complex GINS protein SLD5 C-terminal" evidence="2">
    <location>
        <begin position="277"/>
        <end position="329"/>
    </location>
</feature>
<protein>
    <recommendedName>
        <fullName evidence="2">DNA replication complex GINS protein SLD5 C-terminal domain-containing protein</fullName>
    </recommendedName>
</protein>
<feature type="region of interest" description="Disordered" evidence="1">
    <location>
        <begin position="82"/>
        <end position="104"/>
    </location>
</feature>
<dbReference type="GO" id="GO:0000811">
    <property type="term" value="C:GINS complex"/>
    <property type="evidence" value="ECO:0007669"/>
    <property type="project" value="TreeGrafter"/>
</dbReference>
<keyword evidence="4" id="KW-1185">Reference proteome</keyword>
<evidence type="ECO:0000259" key="2">
    <source>
        <dbReference type="Pfam" id="PF16922"/>
    </source>
</evidence>
<comment type="caution">
    <text evidence="3">The sequence shown here is derived from an EMBL/GenBank/DDBJ whole genome shotgun (WGS) entry which is preliminary data.</text>
</comment>
<feature type="region of interest" description="Disordered" evidence="1">
    <location>
        <begin position="257"/>
        <end position="276"/>
    </location>
</feature>
<reference evidence="3 4" key="1">
    <citation type="journal article" date="2014" name="Genome Announc.">
        <title>Genome sequence of the basidiomycetous fungus Pseudozyma aphidis DSM70725, an efficient producer of biosurfactant mannosylerythritol lipids.</title>
        <authorList>
            <person name="Lorenz S."/>
            <person name="Guenther M."/>
            <person name="Grumaz C."/>
            <person name="Rupp S."/>
            <person name="Zibek S."/>
            <person name="Sohn K."/>
        </authorList>
    </citation>
    <scope>NUCLEOTIDE SEQUENCE [LARGE SCALE GENOMIC DNA]</scope>
    <source>
        <strain evidence="4">ATCC 32657 / CBS 517.83 / DSM 70725 / JCM 10318 / NBRC 10182 / NRRL Y-7954 / St-0401</strain>
    </source>
</reference>
<dbReference type="GO" id="GO:0006261">
    <property type="term" value="P:DNA-templated DNA replication"/>
    <property type="evidence" value="ECO:0007669"/>
    <property type="project" value="InterPro"/>
</dbReference>
<sequence>MALPRYSLDDGADDDEEVLDESYRSVGSSSRPYAAAGGASSSSQASAIRAGSPSFSTSGSAAEAGASSSAAEAGASSLDIDDLLRSSTPTNSHSTAQSAKGWPHSSSCSIARISAFEQLTLFMATQKAAPELLPFPTSAFETLLGQMEQQQSIVDSLLQIGSTADQDEIDEDEFLRLNMVQVDLERAKWLVKLVTRTRLDLAQKFAGFIHARPAQRAKLNPTEARFVQDYWQLKKDHFNTAVLGFLPEQLREIEAPGQDTFSQQDTHQANTSTNMRPDLDGPVFVRCLDECGTIQLPDGESAILDKDSIHLLRYRSVRHLVYQGSVVLL</sequence>
<evidence type="ECO:0000256" key="1">
    <source>
        <dbReference type="SAM" id="MobiDB-lite"/>
    </source>
</evidence>
<feature type="compositionally biased region" description="Polar residues" evidence="1">
    <location>
        <begin position="259"/>
        <end position="275"/>
    </location>
</feature>
<dbReference type="AlphaFoldDB" id="W3VMZ7"/>
<organism evidence="3 4">
    <name type="scientific">Moesziomyces aphidis</name>
    <name type="common">Pseudozyma aphidis</name>
    <dbReference type="NCBI Taxonomy" id="84754"/>
    <lineage>
        <taxon>Eukaryota</taxon>
        <taxon>Fungi</taxon>
        <taxon>Dikarya</taxon>
        <taxon>Basidiomycota</taxon>
        <taxon>Ustilaginomycotina</taxon>
        <taxon>Ustilaginomycetes</taxon>
        <taxon>Ustilaginales</taxon>
        <taxon>Ustilaginaceae</taxon>
        <taxon>Moesziomyces</taxon>
    </lineage>
</organism>
<dbReference type="SUPFAM" id="SSF158573">
    <property type="entry name" value="GINS helical bundle-like"/>
    <property type="match status" value="1"/>
</dbReference>
<accession>W3VMZ7</accession>
<dbReference type="GO" id="GO:0000727">
    <property type="term" value="P:double-strand break repair via break-induced replication"/>
    <property type="evidence" value="ECO:0007669"/>
    <property type="project" value="TreeGrafter"/>
</dbReference>
<dbReference type="InterPro" id="IPR036224">
    <property type="entry name" value="GINS_bundle-like_dom_sf"/>
</dbReference>
<dbReference type="EMBL" id="AWNI01000012">
    <property type="protein sequence ID" value="ETS62141.1"/>
    <property type="molecule type" value="Genomic_DNA"/>
</dbReference>
<dbReference type="CDD" id="cd21692">
    <property type="entry name" value="GINS_B_Sld5"/>
    <property type="match status" value="1"/>
</dbReference>
<dbReference type="Gene3D" id="3.40.5.60">
    <property type="match status" value="1"/>
</dbReference>
<dbReference type="PANTHER" id="PTHR21206:SF0">
    <property type="entry name" value="DNA REPLICATION COMPLEX GINS PROTEIN SLD5"/>
    <property type="match status" value="1"/>
</dbReference>
<feature type="compositionally biased region" description="Low complexity" evidence="1">
    <location>
        <begin position="27"/>
        <end position="65"/>
    </location>
</feature>
<dbReference type="PANTHER" id="PTHR21206">
    <property type="entry name" value="SLD5 PROTEIN"/>
    <property type="match status" value="1"/>
</dbReference>
<dbReference type="Pfam" id="PF16922">
    <property type="entry name" value="SLD5_C"/>
    <property type="match status" value="1"/>
</dbReference>
<dbReference type="InterPro" id="IPR031633">
    <property type="entry name" value="SLD5_C"/>
</dbReference>
<evidence type="ECO:0000313" key="4">
    <source>
        <dbReference type="Proteomes" id="UP000019462"/>
    </source>
</evidence>
<dbReference type="Gene3D" id="1.20.58.1030">
    <property type="match status" value="1"/>
</dbReference>
<dbReference type="Proteomes" id="UP000019462">
    <property type="component" value="Unassembled WGS sequence"/>
</dbReference>
<dbReference type="SUPFAM" id="SSF160059">
    <property type="entry name" value="PriA/YqbF domain"/>
    <property type="match status" value="1"/>
</dbReference>
<dbReference type="OrthoDB" id="338231at2759"/>
<name>W3VMZ7_MOEAP</name>
<dbReference type="HOGENOM" id="CLU_842310_0_0_1"/>
<proteinExistence type="predicted"/>
<evidence type="ECO:0000313" key="3">
    <source>
        <dbReference type="EMBL" id="ETS62141.1"/>
    </source>
</evidence>